<dbReference type="RefSeq" id="WP_070118518.1">
    <property type="nucleotide sequence ID" value="NZ_LZYE01000310.1"/>
</dbReference>
<evidence type="ECO:0000313" key="1">
    <source>
        <dbReference type="EMBL" id="OFC30736.1"/>
    </source>
</evidence>
<evidence type="ECO:0000313" key="2">
    <source>
        <dbReference type="Proteomes" id="UP000175616"/>
    </source>
</evidence>
<sequence>MLALPPPPILFLGLLTFLAAEGFAQGSYCLDHHIRHPTMLILGDPITCGLLPYLLRAIPTAMVGGGVGWHFSGGVRTYRKLLAYPEVQAISTVVVELGTSNPVAPE</sequence>
<reference evidence="1 2" key="1">
    <citation type="submission" date="2016-06" db="EMBL/GenBank/DDBJ databases">
        <title>Gene turnover analysis identifies the evolutionary adaptation of the extremophile Acidithiobacillus caldus.</title>
        <authorList>
            <person name="Zhang X."/>
        </authorList>
    </citation>
    <scope>NUCLEOTIDE SEQUENCE [LARGE SCALE GENOMIC DNA]</scope>
    <source>
        <strain evidence="1 2">DX</strain>
    </source>
</reference>
<protein>
    <submittedName>
        <fullName evidence="1">Uncharacterized protein</fullName>
    </submittedName>
</protein>
<gene>
    <name evidence="1" type="ORF">BAE27_11200</name>
</gene>
<proteinExistence type="predicted"/>
<dbReference type="EMBL" id="LZYE01000310">
    <property type="protein sequence ID" value="OFC30736.1"/>
    <property type="molecule type" value="Genomic_DNA"/>
</dbReference>
<comment type="caution">
    <text evidence="1">The sequence shown here is derived from an EMBL/GenBank/DDBJ whole genome shotgun (WGS) entry which is preliminary data.</text>
</comment>
<organism evidence="1 2">
    <name type="scientific">Acidithiobacillus caldus</name>
    <dbReference type="NCBI Taxonomy" id="33059"/>
    <lineage>
        <taxon>Bacteria</taxon>
        <taxon>Pseudomonadati</taxon>
        <taxon>Pseudomonadota</taxon>
        <taxon>Acidithiobacillia</taxon>
        <taxon>Acidithiobacillales</taxon>
        <taxon>Acidithiobacillaceae</taxon>
        <taxon>Acidithiobacillus</taxon>
    </lineage>
</organism>
<name>A0A1E7YKX9_9PROT</name>
<accession>A0A1E7YKX9</accession>
<dbReference type="Proteomes" id="UP000175616">
    <property type="component" value="Unassembled WGS sequence"/>
</dbReference>
<dbReference type="AlphaFoldDB" id="A0A1E7YKX9"/>